<feature type="domain" description="Cupin type-2" evidence="1">
    <location>
        <begin position="41"/>
        <end position="104"/>
    </location>
</feature>
<dbReference type="PANTHER" id="PTHR36440">
    <property type="entry name" value="PUTATIVE (AFU_ORTHOLOGUE AFUA_8G07350)-RELATED"/>
    <property type="match status" value="1"/>
</dbReference>
<evidence type="ECO:0000313" key="3">
    <source>
        <dbReference type="Proteomes" id="UP001596368"/>
    </source>
</evidence>
<sequence>MARDEYPTVEAPRSGKRVRYLDTADRTDGEAARFEMWLAPPPESAGPMRHVHPEQDEDLEVVAGTLGVWHEGTTRTLGPGESVTIPAGDAHRFWNAGDDELHLIGEVRPALDTEAFMYVTYGLAGDHLATASGMPLNPLLLAPVLAEYDDLLYLAVVPVWLQKLAIRLVAPAGRALGYGASYPEYVPAARREALAGVRDRDDDADPGAR</sequence>
<evidence type="ECO:0000313" key="2">
    <source>
        <dbReference type="EMBL" id="MFC7136635.1"/>
    </source>
</evidence>
<accession>A0ABD5XN75</accession>
<proteinExistence type="predicted"/>
<dbReference type="RefSeq" id="WP_284014398.1">
    <property type="nucleotide sequence ID" value="NZ_CP126156.1"/>
</dbReference>
<dbReference type="InterPro" id="IPR013096">
    <property type="entry name" value="Cupin_2"/>
</dbReference>
<dbReference type="GeneID" id="81121641"/>
<organism evidence="2 3">
    <name type="scientific">Halobaculum litoreum</name>
    <dbReference type="NCBI Taxonomy" id="3031998"/>
    <lineage>
        <taxon>Archaea</taxon>
        <taxon>Methanobacteriati</taxon>
        <taxon>Methanobacteriota</taxon>
        <taxon>Stenosarchaea group</taxon>
        <taxon>Halobacteria</taxon>
        <taxon>Halobacteriales</taxon>
        <taxon>Haloferacaceae</taxon>
        <taxon>Halobaculum</taxon>
    </lineage>
</organism>
<dbReference type="Pfam" id="PF07883">
    <property type="entry name" value="Cupin_2"/>
    <property type="match status" value="1"/>
</dbReference>
<dbReference type="AlphaFoldDB" id="A0ABD5XN75"/>
<dbReference type="InterPro" id="IPR053146">
    <property type="entry name" value="QDO-like"/>
</dbReference>
<evidence type="ECO:0000259" key="1">
    <source>
        <dbReference type="Pfam" id="PF07883"/>
    </source>
</evidence>
<dbReference type="Proteomes" id="UP001596368">
    <property type="component" value="Unassembled WGS sequence"/>
</dbReference>
<reference evidence="2 3" key="1">
    <citation type="journal article" date="2019" name="Int. J. Syst. Evol. Microbiol.">
        <title>The Global Catalogue of Microorganisms (GCM) 10K type strain sequencing project: providing services to taxonomists for standard genome sequencing and annotation.</title>
        <authorList>
            <consortium name="The Broad Institute Genomics Platform"/>
            <consortium name="The Broad Institute Genome Sequencing Center for Infectious Disease"/>
            <person name="Wu L."/>
            <person name="Ma J."/>
        </authorList>
    </citation>
    <scope>NUCLEOTIDE SEQUENCE [LARGE SCALE GENOMIC DNA]</scope>
    <source>
        <strain evidence="2 3">DT92</strain>
    </source>
</reference>
<dbReference type="Gene3D" id="2.60.120.10">
    <property type="entry name" value="Jelly Rolls"/>
    <property type="match status" value="1"/>
</dbReference>
<protein>
    <submittedName>
        <fullName evidence="2">Cupin domain-containing protein</fullName>
    </submittedName>
</protein>
<dbReference type="EMBL" id="JBHSZG010000001">
    <property type="protein sequence ID" value="MFC7136635.1"/>
    <property type="molecule type" value="Genomic_DNA"/>
</dbReference>
<keyword evidence="3" id="KW-1185">Reference proteome</keyword>
<gene>
    <name evidence="2" type="ORF">ACFQRB_09250</name>
</gene>
<dbReference type="PANTHER" id="PTHR36440:SF1">
    <property type="entry name" value="PUTATIVE (AFU_ORTHOLOGUE AFUA_8G07350)-RELATED"/>
    <property type="match status" value="1"/>
</dbReference>
<dbReference type="InterPro" id="IPR011051">
    <property type="entry name" value="RmlC_Cupin_sf"/>
</dbReference>
<name>A0ABD5XN75_9EURY</name>
<comment type="caution">
    <text evidence="2">The sequence shown here is derived from an EMBL/GenBank/DDBJ whole genome shotgun (WGS) entry which is preliminary data.</text>
</comment>
<dbReference type="SUPFAM" id="SSF51182">
    <property type="entry name" value="RmlC-like cupins"/>
    <property type="match status" value="1"/>
</dbReference>
<dbReference type="CDD" id="cd02208">
    <property type="entry name" value="cupin_RmlC-like"/>
    <property type="match status" value="1"/>
</dbReference>
<dbReference type="InterPro" id="IPR014710">
    <property type="entry name" value="RmlC-like_jellyroll"/>
</dbReference>